<reference evidence="2 3" key="1">
    <citation type="submission" date="2014-06" db="EMBL/GenBank/DDBJ databases">
        <title>Draft genome sequence of Paenibacillus sp. MSt1.</title>
        <authorList>
            <person name="Aw Y.K."/>
            <person name="Ong K.S."/>
            <person name="Gan H.M."/>
            <person name="Lee S.M."/>
        </authorList>
    </citation>
    <scope>NUCLEOTIDE SEQUENCE [LARGE SCALE GENOMIC DNA]</scope>
    <source>
        <strain evidence="2 3">MSt1</strain>
    </source>
</reference>
<keyword evidence="3" id="KW-1185">Reference proteome</keyword>
<evidence type="ECO:0000313" key="2">
    <source>
        <dbReference type="EMBL" id="KEQ22626.1"/>
    </source>
</evidence>
<evidence type="ECO:0000313" key="3">
    <source>
        <dbReference type="Proteomes" id="UP000028123"/>
    </source>
</evidence>
<dbReference type="RefSeq" id="WP_036690680.1">
    <property type="nucleotide sequence ID" value="NZ_BSDJ01000009.1"/>
</dbReference>
<feature type="coiled-coil region" evidence="1">
    <location>
        <begin position="5"/>
        <end position="36"/>
    </location>
</feature>
<keyword evidence="1" id="KW-0175">Coiled coil</keyword>
<organism evidence="2 3">
    <name type="scientific">Paenibacillus tyrfis</name>
    <dbReference type="NCBI Taxonomy" id="1501230"/>
    <lineage>
        <taxon>Bacteria</taxon>
        <taxon>Bacillati</taxon>
        <taxon>Bacillota</taxon>
        <taxon>Bacilli</taxon>
        <taxon>Bacillales</taxon>
        <taxon>Paenibacillaceae</taxon>
        <taxon>Paenibacillus</taxon>
    </lineage>
</organism>
<dbReference type="eggNOG" id="ENOG50342WE">
    <property type="taxonomic scope" value="Bacteria"/>
</dbReference>
<comment type="caution">
    <text evidence="2">The sequence shown here is derived from an EMBL/GenBank/DDBJ whole genome shotgun (WGS) entry which is preliminary data.</text>
</comment>
<gene>
    <name evidence="2" type="ORF">ET33_22230</name>
</gene>
<name>A0A081NW03_9BACL</name>
<evidence type="ECO:0000256" key="1">
    <source>
        <dbReference type="SAM" id="Coils"/>
    </source>
</evidence>
<dbReference type="Proteomes" id="UP000028123">
    <property type="component" value="Unassembled WGS sequence"/>
</dbReference>
<dbReference type="AlphaFoldDB" id="A0A081NW03"/>
<dbReference type="OrthoDB" id="2652450at2"/>
<dbReference type="EMBL" id="JNVM01000033">
    <property type="protein sequence ID" value="KEQ22626.1"/>
    <property type="molecule type" value="Genomic_DNA"/>
</dbReference>
<accession>A0A081NW03</accession>
<proteinExistence type="predicted"/>
<sequence>MKRTFSEQQKEYKEAKENFEKANKEFEQKLATTKKLGNVTPEVMEQLVGDTGLHIALNRLGAAEAALLKWSHEMIQNERDYLQNKEQVDRMYSFIEQNPHIKAQLIQAAMKME</sequence>
<protein>
    <submittedName>
        <fullName evidence="2">Uncharacterized protein</fullName>
    </submittedName>
</protein>